<dbReference type="InterPro" id="IPR027417">
    <property type="entry name" value="P-loop_NTPase"/>
</dbReference>
<organism evidence="7 8">
    <name type="scientific">Roseburia intestinalis L1-82</name>
    <dbReference type="NCBI Taxonomy" id="536231"/>
    <lineage>
        <taxon>Bacteria</taxon>
        <taxon>Bacillati</taxon>
        <taxon>Bacillota</taxon>
        <taxon>Clostridia</taxon>
        <taxon>Lachnospirales</taxon>
        <taxon>Lachnospiraceae</taxon>
        <taxon>Roseburia</taxon>
    </lineage>
</organism>
<evidence type="ECO:0000313" key="7">
    <source>
        <dbReference type="EMBL" id="EEV01359.1"/>
    </source>
</evidence>
<dbReference type="InterPro" id="IPR036640">
    <property type="entry name" value="ABC1_TM_sf"/>
</dbReference>
<dbReference type="GO" id="GO:0034040">
    <property type="term" value="F:ATPase-coupled lipid transmembrane transporter activity"/>
    <property type="evidence" value="ECO:0007669"/>
    <property type="project" value="TreeGrafter"/>
</dbReference>
<evidence type="ECO:0000256" key="3">
    <source>
        <dbReference type="ARBA" id="ARBA00022989"/>
    </source>
</evidence>
<dbReference type="HOGENOM" id="CLU_1353782_0_0_9"/>
<reference evidence="7 8" key="1">
    <citation type="submission" date="2009-08" db="EMBL/GenBank/DDBJ databases">
        <authorList>
            <person name="Weinstock G."/>
            <person name="Sodergren E."/>
            <person name="Clifton S."/>
            <person name="Fulton L."/>
            <person name="Fulton B."/>
            <person name="Courtney L."/>
            <person name="Fronick C."/>
            <person name="Harrison M."/>
            <person name="Strong C."/>
            <person name="Farmer C."/>
            <person name="Delahaunty K."/>
            <person name="Markovic C."/>
            <person name="Hall O."/>
            <person name="Minx P."/>
            <person name="Tomlinson C."/>
            <person name="Mitreva M."/>
            <person name="Nelson J."/>
            <person name="Hou S."/>
            <person name="Wollam A."/>
            <person name="Pepin K.H."/>
            <person name="Johnson M."/>
            <person name="Bhonagiri V."/>
            <person name="Nash W.E."/>
            <person name="Warren W."/>
            <person name="Chinwalla A."/>
            <person name="Mardis E.R."/>
            <person name="Wilson R.K."/>
        </authorList>
    </citation>
    <scope>NUCLEOTIDE SEQUENCE [LARGE SCALE GENOMIC DNA]</scope>
    <source>
        <strain evidence="7 8">L1-82</strain>
    </source>
</reference>
<proteinExistence type="predicted"/>
<gene>
    <name evidence="7" type="ORF">ROSINTL182_06723</name>
</gene>
<dbReference type="Pfam" id="PF00005">
    <property type="entry name" value="ABC_tran"/>
    <property type="match status" value="1"/>
</dbReference>
<keyword evidence="4 5" id="KW-0472">Membrane</keyword>
<dbReference type="PANTHER" id="PTHR24221:SF654">
    <property type="entry name" value="ATP-BINDING CASSETTE SUB-FAMILY B MEMBER 6"/>
    <property type="match status" value="1"/>
</dbReference>
<comment type="caution">
    <text evidence="7">The sequence shown here is derived from an EMBL/GenBank/DDBJ whole genome shotgun (WGS) entry which is preliminary data.</text>
</comment>
<dbReference type="GO" id="GO:0005886">
    <property type="term" value="C:plasma membrane"/>
    <property type="evidence" value="ECO:0007669"/>
    <property type="project" value="UniProtKB-SubCell"/>
</dbReference>
<name>C7G9Z3_9FIRM</name>
<comment type="subcellular location">
    <subcellularLocation>
        <location evidence="1">Cell membrane</location>
        <topology evidence="1">Multi-pass membrane protein</topology>
    </subcellularLocation>
</comment>
<evidence type="ECO:0000259" key="6">
    <source>
        <dbReference type="Pfam" id="PF00005"/>
    </source>
</evidence>
<dbReference type="PANTHER" id="PTHR24221">
    <property type="entry name" value="ATP-BINDING CASSETTE SUB-FAMILY B"/>
    <property type="match status" value="1"/>
</dbReference>
<dbReference type="AlphaFoldDB" id="C7G9Z3"/>
<keyword evidence="2 5" id="KW-0812">Transmembrane</keyword>
<evidence type="ECO:0000313" key="8">
    <source>
        <dbReference type="Proteomes" id="UP000004828"/>
    </source>
</evidence>
<dbReference type="Gene3D" id="3.40.50.300">
    <property type="entry name" value="P-loop containing nucleotide triphosphate hydrolases"/>
    <property type="match status" value="1"/>
</dbReference>
<accession>C7G9Z3</accession>
<dbReference type="EMBL" id="ABYJ02000078">
    <property type="protein sequence ID" value="EEV01359.1"/>
    <property type="molecule type" value="Genomic_DNA"/>
</dbReference>
<feature type="domain" description="ABC transporter" evidence="6">
    <location>
        <begin position="99"/>
        <end position="197"/>
    </location>
</feature>
<evidence type="ECO:0000256" key="2">
    <source>
        <dbReference type="ARBA" id="ARBA00022692"/>
    </source>
</evidence>
<dbReference type="GO" id="GO:0005524">
    <property type="term" value="F:ATP binding"/>
    <property type="evidence" value="ECO:0007669"/>
    <property type="project" value="InterPro"/>
</dbReference>
<feature type="transmembrane region" description="Helical" evidence="5">
    <location>
        <begin position="12"/>
        <end position="29"/>
    </location>
</feature>
<protein>
    <recommendedName>
        <fullName evidence="6">ABC transporter domain-containing protein</fullName>
    </recommendedName>
</protein>
<dbReference type="InterPro" id="IPR039421">
    <property type="entry name" value="Type_1_exporter"/>
</dbReference>
<evidence type="ECO:0000256" key="5">
    <source>
        <dbReference type="SAM" id="Phobius"/>
    </source>
</evidence>
<dbReference type="SUPFAM" id="SSF90123">
    <property type="entry name" value="ABC transporter transmembrane region"/>
    <property type="match status" value="1"/>
</dbReference>
<evidence type="ECO:0000256" key="1">
    <source>
        <dbReference type="ARBA" id="ARBA00004651"/>
    </source>
</evidence>
<dbReference type="SUPFAM" id="SSF52540">
    <property type="entry name" value="P-loop containing nucleoside triphosphate hydrolases"/>
    <property type="match status" value="1"/>
</dbReference>
<evidence type="ECO:0000256" key="4">
    <source>
        <dbReference type="ARBA" id="ARBA00023136"/>
    </source>
</evidence>
<dbReference type="GO" id="GO:0016887">
    <property type="term" value="F:ATP hydrolysis activity"/>
    <property type="evidence" value="ECO:0007669"/>
    <property type="project" value="InterPro"/>
</dbReference>
<dbReference type="InterPro" id="IPR003439">
    <property type="entry name" value="ABC_transporter-like_ATP-bd"/>
</dbReference>
<sequence>MLFSASGNANVLSLFGMSAGTAVAVMNYISQIFSPVESLGMEIQTIQSAVAGVHRINEFFSLEQLPEKTDYRKESTQKKDNVFVEFQNVTFAYEEQNVLNGLSFQVKEGEQVTLSGRTGAGKSTIFKLLLGLYEPKEGSVLIQGVPAQDIPDAEKRHLFGYVEQAFHMVPGTVKEQITLYDPSITMEDVRAAAQMTGLSDTT</sequence>
<keyword evidence="3 5" id="KW-1133">Transmembrane helix</keyword>
<dbReference type="Proteomes" id="UP000004828">
    <property type="component" value="Unassembled WGS sequence"/>
</dbReference>
<dbReference type="Gene3D" id="1.20.1560.10">
    <property type="entry name" value="ABC transporter type 1, transmembrane domain"/>
    <property type="match status" value="1"/>
</dbReference>